<dbReference type="Proteomes" id="UP001500426">
    <property type="component" value="Unassembled WGS sequence"/>
</dbReference>
<proteinExistence type="predicted"/>
<dbReference type="RefSeq" id="WP_345090545.1">
    <property type="nucleotide sequence ID" value="NZ_BAABCS010000004.1"/>
</dbReference>
<accession>A0ABP7UHY2</accession>
<comment type="caution">
    <text evidence="1">The sequence shown here is derived from an EMBL/GenBank/DDBJ whole genome shotgun (WGS) entry which is preliminary data.</text>
</comment>
<evidence type="ECO:0000313" key="2">
    <source>
        <dbReference type="Proteomes" id="UP001500426"/>
    </source>
</evidence>
<organism evidence="1 2">
    <name type="scientific">Flavobacterium chungnamense</name>
    <dbReference type="NCBI Taxonomy" id="706182"/>
    <lineage>
        <taxon>Bacteria</taxon>
        <taxon>Pseudomonadati</taxon>
        <taxon>Bacteroidota</taxon>
        <taxon>Flavobacteriia</taxon>
        <taxon>Flavobacteriales</taxon>
        <taxon>Flavobacteriaceae</taxon>
        <taxon>Flavobacterium</taxon>
    </lineage>
</organism>
<sequence length="181" mass="21547">MKKIIISIIIVIISFSCVIKKKNEVIYDLKCIVNNSDNNLFVSFSKIGVSRKHQNIIYKDSSLIIKTFNDYDYFFDLYKEKILIISIRKKGYTGWAGISDIYKDSTYFYDLENDRKSYISLKRTYFVRNKDELKQIYKGRSSFDETEYNYYGIESISIEKNELFLIQPNLNLKKYELTKVD</sequence>
<reference evidence="2" key="1">
    <citation type="journal article" date="2019" name="Int. J. Syst. Evol. Microbiol.">
        <title>The Global Catalogue of Microorganisms (GCM) 10K type strain sequencing project: providing services to taxonomists for standard genome sequencing and annotation.</title>
        <authorList>
            <consortium name="The Broad Institute Genomics Platform"/>
            <consortium name="The Broad Institute Genome Sequencing Center for Infectious Disease"/>
            <person name="Wu L."/>
            <person name="Ma J."/>
        </authorList>
    </citation>
    <scope>NUCLEOTIDE SEQUENCE [LARGE SCALE GENOMIC DNA]</scope>
    <source>
        <strain evidence="2">JCM 17068</strain>
    </source>
</reference>
<keyword evidence="2" id="KW-1185">Reference proteome</keyword>
<protein>
    <recommendedName>
        <fullName evidence="3">Lipoprotein</fullName>
    </recommendedName>
</protein>
<evidence type="ECO:0008006" key="3">
    <source>
        <dbReference type="Google" id="ProtNLM"/>
    </source>
</evidence>
<evidence type="ECO:0000313" key="1">
    <source>
        <dbReference type="EMBL" id="GAA4043833.1"/>
    </source>
</evidence>
<name>A0ABP7UHY2_9FLAO</name>
<dbReference type="PROSITE" id="PS51257">
    <property type="entry name" value="PROKAR_LIPOPROTEIN"/>
    <property type="match status" value="1"/>
</dbReference>
<dbReference type="EMBL" id="BAABCS010000004">
    <property type="protein sequence ID" value="GAA4043833.1"/>
    <property type="molecule type" value="Genomic_DNA"/>
</dbReference>
<gene>
    <name evidence="1" type="ORF">GCM10022388_06240</name>
</gene>